<feature type="region of interest" description="Disordered" evidence="3">
    <location>
        <begin position="60"/>
        <end position="102"/>
    </location>
</feature>
<dbReference type="Proteomes" id="UP000723463">
    <property type="component" value="Unassembled WGS sequence"/>
</dbReference>
<keyword evidence="1" id="KW-0732">Signal</keyword>
<organism evidence="5 6">
    <name type="scientific">Mortierella hygrophila</name>
    <dbReference type="NCBI Taxonomy" id="979708"/>
    <lineage>
        <taxon>Eukaryota</taxon>
        <taxon>Fungi</taxon>
        <taxon>Fungi incertae sedis</taxon>
        <taxon>Mucoromycota</taxon>
        <taxon>Mortierellomycotina</taxon>
        <taxon>Mortierellomycetes</taxon>
        <taxon>Mortierellales</taxon>
        <taxon>Mortierellaceae</taxon>
        <taxon>Mortierella</taxon>
    </lineage>
</organism>
<dbReference type="InterPro" id="IPR008929">
    <property type="entry name" value="Chondroitin_lyas"/>
</dbReference>
<gene>
    <name evidence="5" type="ORF">EC957_011820</name>
</gene>
<dbReference type="AlphaFoldDB" id="A0A9P6K338"/>
<dbReference type="Pfam" id="PF05426">
    <property type="entry name" value="Alginate_lyase"/>
    <property type="match status" value="1"/>
</dbReference>
<dbReference type="EMBL" id="JAAAXW010000087">
    <property type="protein sequence ID" value="KAF9544605.1"/>
    <property type="molecule type" value="Genomic_DNA"/>
</dbReference>
<comment type="caution">
    <text evidence="5">The sequence shown here is derived from an EMBL/GenBank/DDBJ whole genome shotgun (WGS) entry which is preliminary data.</text>
</comment>
<accession>A0A9P6K338</accession>
<dbReference type="GO" id="GO:0042597">
    <property type="term" value="C:periplasmic space"/>
    <property type="evidence" value="ECO:0007669"/>
    <property type="project" value="InterPro"/>
</dbReference>
<keyword evidence="6" id="KW-1185">Reference proteome</keyword>
<evidence type="ECO:0000313" key="5">
    <source>
        <dbReference type="EMBL" id="KAF9544605.1"/>
    </source>
</evidence>
<dbReference type="InterPro" id="IPR008397">
    <property type="entry name" value="Alginate_lyase_dom"/>
</dbReference>
<reference evidence="5" key="1">
    <citation type="journal article" date="2020" name="Fungal Divers.">
        <title>Resolving the Mortierellaceae phylogeny through synthesis of multi-gene phylogenetics and phylogenomics.</title>
        <authorList>
            <person name="Vandepol N."/>
            <person name="Liber J."/>
            <person name="Desiro A."/>
            <person name="Na H."/>
            <person name="Kennedy M."/>
            <person name="Barry K."/>
            <person name="Grigoriev I.V."/>
            <person name="Miller A.N."/>
            <person name="O'Donnell K."/>
            <person name="Stajich J.E."/>
            <person name="Bonito G."/>
        </authorList>
    </citation>
    <scope>NUCLEOTIDE SEQUENCE</scope>
    <source>
        <strain evidence="5">NRRL 2591</strain>
    </source>
</reference>
<sequence length="564" mass="63951">MFLRGSPRRAMIVLFGLCILCIIFTFTPYSDLAVDHLPPNWRPKTTISLEEEAVLEEIAKDRANRRIGQKDNTDNTSIPSSSNTSTNSSTETASGSMGEYAGDVSGGLVDEDEFHDGLPTVFNEALFPESSQQILKANIEVKALESYMNDDPRSIDARAKSVAYILRHANNAYRNDSVYSVVIKPKSKMPPSGNVHDYTSLARYFWKNPDTEDGLPYVRHDGKPNPDMDSVWDYRLLRKVFRDCYYMAHGYFWTGEPRYAEKIVYRVKEWFLDEATYMNPNLKYGSLIFGTEMGRPVGVLDMFKVFAMFDALKMIEGSAAIQAEPQLIPDLQRWFTSYLEWIDASPEAIQERNARNNHGTYFTVQYISILEFLGRDEEATAMAEDAKERRVGSQIRRDGAQPHETIRPISYFYSTFNLQGLMMLSMQAESHGVDLWNHKGPIEFKTMRLNGSQKPVDVEVGGGTIEDAVRYLADYGSRDVSEWPYPDAGGRSLRDVLKMTRAASLIYKSDFWPDLIERLETKIGETIAAEGEGDGETVVEDGEPNGFLCELGFLSKASLWHCYR</sequence>
<evidence type="ECO:0000256" key="1">
    <source>
        <dbReference type="ARBA" id="ARBA00022729"/>
    </source>
</evidence>
<feature type="compositionally biased region" description="Low complexity" evidence="3">
    <location>
        <begin position="74"/>
        <end position="96"/>
    </location>
</feature>
<dbReference type="Gene3D" id="1.50.10.100">
    <property type="entry name" value="Chondroitin AC/alginate lyase"/>
    <property type="match status" value="1"/>
</dbReference>
<name>A0A9P6K338_9FUNG</name>
<keyword evidence="2" id="KW-0456">Lyase</keyword>
<proteinExistence type="predicted"/>
<dbReference type="SUPFAM" id="SSF48230">
    <property type="entry name" value="Chondroitin AC/alginate lyase"/>
    <property type="match status" value="1"/>
</dbReference>
<evidence type="ECO:0000259" key="4">
    <source>
        <dbReference type="Pfam" id="PF05426"/>
    </source>
</evidence>
<evidence type="ECO:0000256" key="2">
    <source>
        <dbReference type="ARBA" id="ARBA00023239"/>
    </source>
</evidence>
<dbReference type="GO" id="GO:0016829">
    <property type="term" value="F:lyase activity"/>
    <property type="evidence" value="ECO:0007669"/>
    <property type="project" value="UniProtKB-KW"/>
</dbReference>
<feature type="domain" description="Alginate lyase" evidence="4">
    <location>
        <begin position="184"/>
        <end position="439"/>
    </location>
</feature>
<evidence type="ECO:0000256" key="3">
    <source>
        <dbReference type="SAM" id="MobiDB-lite"/>
    </source>
</evidence>
<protein>
    <recommendedName>
        <fullName evidence="4">Alginate lyase domain-containing protein</fullName>
    </recommendedName>
</protein>
<feature type="compositionally biased region" description="Basic and acidic residues" evidence="3">
    <location>
        <begin position="60"/>
        <end position="73"/>
    </location>
</feature>
<evidence type="ECO:0000313" key="6">
    <source>
        <dbReference type="Proteomes" id="UP000723463"/>
    </source>
</evidence>